<sequence>MNNVCRIGVFYDGSYFTYAQFYFYSEKKVGWLSFVPFHRLIEQFVSSKEQRYAAHRVVYASWHQGLFHSAQTSEKQFQIERNRHIDLVHAGIEPKYVPMPPNGQEKGVDVSLAIDAMERAMEGKIDVAVLVTGDGDLTPLVRALMKHGVRVGLLYFEYESSQRTSHVNRRLLDACNYALNVNQLEHTPQAAAIFKGLFRQPQGVVARN</sequence>
<dbReference type="EMBL" id="CP000909">
    <property type="protein sequence ID" value="ABY33617.1"/>
    <property type="molecule type" value="Genomic_DNA"/>
</dbReference>
<gene>
    <name evidence="2" type="ordered locus">Caur_0367</name>
</gene>
<dbReference type="eggNOG" id="COG1432">
    <property type="taxonomic scope" value="Bacteria"/>
</dbReference>
<dbReference type="GO" id="GO:0004540">
    <property type="term" value="F:RNA nuclease activity"/>
    <property type="evidence" value="ECO:0007669"/>
    <property type="project" value="InterPro"/>
</dbReference>
<proteinExistence type="predicted"/>
<evidence type="ECO:0000313" key="3">
    <source>
        <dbReference type="Proteomes" id="UP000002008"/>
    </source>
</evidence>
<dbReference type="EnsemblBacteria" id="ABY33617">
    <property type="protein sequence ID" value="ABY33617"/>
    <property type="gene ID" value="Caur_0367"/>
</dbReference>
<evidence type="ECO:0000259" key="1">
    <source>
        <dbReference type="Pfam" id="PF01936"/>
    </source>
</evidence>
<dbReference type="PANTHER" id="PTHR35458:SF8">
    <property type="entry name" value="SLR0650 PROTEIN"/>
    <property type="match status" value="1"/>
</dbReference>
<dbReference type="InParanoid" id="A9WDL1"/>
<dbReference type="HOGENOM" id="CLU_1319016_0_0_0"/>
<dbReference type="InterPro" id="IPR047140">
    <property type="entry name" value="LabA"/>
</dbReference>
<dbReference type="PATRIC" id="fig|324602.8.peg.419"/>
<dbReference type="KEGG" id="cau:Caur_0367"/>
<dbReference type="PANTHER" id="PTHR35458">
    <property type="entry name" value="SLR0755 PROTEIN"/>
    <property type="match status" value="1"/>
</dbReference>
<keyword evidence="3" id="KW-1185">Reference proteome</keyword>
<accession>A9WDL1</accession>
<dbReference type="Pfam" id="PF01936">
    <property type="entry name" value="NYN"/>
    <property type="match status" value="1"/>
</dbReference>
<name>A9WDL1_CHLAA</name>
<reference evidence="3" key="1">
    <citation type="journal article" date="2011" name="BMC Genomics">
        <title>Complete genome sequence of the filamentous anoxygenic phototrophic bacterium Chloroflexus aurantiacus.</title>
        <authorList>
            <person name="Tang K.H."/>
            <person name="Barry K."/>
            <person name="Chertkov O."/>
            <person name="Dalin E."/>
            <person name="Han C.S."/>
            <person name="Hauser L.J."/>
            <person name="Honchak B.M."/>
            <person name="Karbach L.E."/>
            <person name="Land M.L."/>
            <person name="Lapidus A."/>
            <person name="Larimer F.W."/>
            <person name="Mikhailova N."/>
            <person name="Pitluck S."/>
            <person name="Pierson B.K."/>
            <person name="Blankenship R.E."/>
        </authorList>
    </citation>
    <scope>NUCLEOTIDE SEQUENCE [LARGE SCALE GENOMIC DNA]</scope>
    <source>
        <strain evidence="3">ATCC 29366 / DSM 635 / J-10-fl</strain>
    </source>
</reference>
<feature type="domain" description="NYN" evidence="1">
    <location>
        <begin position="6"/>
        <end position="178"/>
    </location>
</feature>
<dbReference type="CDD" id="cd18722">
    <property type="entry name" value="PIN_NicB-like"/>
    <property type="match status" value="1"/>
</dbReference>
<evidence type="ECO:0000313" key="2">
    <source>
        <dbReference type="EMBL" id="ABY33617.1"/>
    </source>
</evidence>
<dbReference type="InterPro" id="IPR021139">
    <property type="entry name" value="NYN"/>
</dbReference>
<dbReference type="Proteomes" id="UP000002008">
    <property type="component" value="Chromosome"/>
</dbReference>
<dbReference type="Gene3D" id="3.40.50.1010">
    <property type="entry name" value="5'-nuclease"/>
    <property type="match status" value="1"/>
</dbReference>
<dbReference type="RefSeq" id="WP_012256273.1">
    <property type="nucleotide sequence ID" value="NC_010175.1"/>
</dbReference>
<dbReference type="AlphaFoldDB" id="A9WDL1"/>
<organism evidence="2 3">
    <name type="scientific">Chloroflexus aurantiacus (strain ATCC 29366 / DSM 635 / J-10-fl)</name>
    <dbReference type="NCBI Taxonomy" id="324602"/>
    <lineage>
        <taxon>Bacteria</taxon>
        <taxon>Bacillati</taxon>
        <taxon>Chloroflexota</taxon>
        <taxon>Chloroflexia</taxon>
        <taxon>Chloroflexales</taxon>
        <taxon>Chloroflexineae</taxon>
        <taxon>Chloroflexaceae</taxon>
        <taxon>Chloroflexus</taxon>
    </lineage>
</organism>
<protein>
    <recommendedName>
        <fullName evidence="1">NYN domain-containing protein</fullName>
    </recommendedName>
</protein>
<dbReference type="STRING" id="324602.Caur_0367"/>